<reference evidence="3" key="1">
    <citation type="submission" date="2020-05" db="EMBL/GenBank/DDBJ databases">
        <title>Mycena genomes resolve the evolution of fungal bioluminescence.</title>
        <authorList>
            <person name="Tsai I.J."/>
        </authorList>
    </citation>
    <scope>NUCLEOTIDE SEQUENCE</scope>
    <source>
        <strain evidence="3">110903Hualien_Pintung</strain>
    </source>
</reference>
<dbReference type="OrthoDB" id="3643at2759"/>
<feature type="domain" description="Hydantoinase A/oxoprolinase" evidence="1">
    <location>
        <begin position="208"/>
        <end position="297"/>
    </location>
</feature>
<comment type="caution">
    <text evidence="3">The sequence shown here is derived from an EMBL/GenBank/DDBJ whole genome shotgun (WGS) entry which is preliminary data.</text>
</comment>
<dbReference type="PANTHER" id="PTHR11365:SF23">
    <property type="entry name" value="HYPOTHETICAL 5-OXOPROLINASE (EUROFUNG)-RELATED"/>
    <property type="match status" value="1"/>
</dbReference>
<protein>
    <recommendedName>
        <fullName evidence="5">Hydantoinase/oxoprolinase family protein</fullName>
    </recommendedName>
</protein>
<gene>
    <name evidence="3" type="ORF">HMN09_00425800</name>
</gene>
<dbReference type="GO" id="GO:0017168">
    <property type="term" value="F:5-oxoprolinase (ATP-hydrolyzing) activity"/>
    <property type="evidence" value="ECO:0007669"/>
    <property type="project" value="TreeGrafter"/>
</dbReference>
<dbReference type="InterPro" id="IPR002821">
    <property type="entry name" value="Hydantoinase_A"/>
</dbReference>
<evidence type="ECO:0008006" key="5">
    <source>
        <dbReference type="Google" id="ProtNLM"/>
    </source>
</evidence>
<evidence type="ECO:0000259" key="2">
    <source>
        <dbReference type="Pfam" id="PF05378"/>
    </source>
</evidence>
<proteinExistence type="predicted"/>
<dbReference type="Pfam" id="PF01968">
    <property type="entry name" value="Hydantoinase_A"/>
    <property type="match status" value="1"/>
</dbReference>
<name>A0A8H6THP3_MYCCL</name>
<dbReference type="PANTHER" id="PTHR11365">
    <property type="entry name" value="5-OXOPROLINASE RELATED"/>
    <property type="match status" value="1"/>
</dbReference>
<dbReference type="GO" id="GO:0006749">
    <property type="term" value="P:glutathione metabolic process"/>
    <property type="evidence" value="ECO:0007669"/>
    <property type="project" value="TreeGrafter"/>
</dbReference>
<accession>A0A8H6THP3</accession>
<evidence type="ECO:0000313" key="4">
    <source>
        <dbReference type="Proteomes" id="UP000613580"/>
    </source>
</evidence>
<dbReference type="Pfam" id="PF05378">
    <property type="entry name" value="Hydant_A_N"/>
    <property type="match status" value="1"/>
</dbReference>
<dbReference type="AlphaFoldDB" id="A0A8H6THP3"/>
<dbReference type="GO" id="GO:0005829">
    <property type="term" value="C:cytosol"/>
    <property type="evidence" value="ECO:0007669"/>
    <property type="project" value="TreeGrafter"/>
</dbReference>
<dbReference type="Proteomes" id="UP000613580">
    <property type="component" value="Unassembled WGS sequence"/>
</dbReference>
<dbReference type="InterPro" id="IPR008040">
    <property type="entry name" value="Hydant_A_N"/>
</dbReference>
<organism evidence="3 4">
    <name type="scientific">Mycena chlorophos</name>
    <name type="common">Agaric fungus</name>
    <name type="synonym">Agaricus chlorophos</name>
    <dbReference type="NCBI Taxonomy" id="658473"/>
    <lineage>
        <taxon>Eukaryota</taxon>
        <taxon>Fungi</taxon>
        <taxon>Dikarya</taxon>
        <taxon>Basidiomycota</taxon>
        <taxon>Agaricomycotina</taxon>
        <taxon>Agaricomycetes</taxon>
        <taxon>Agaricomycetidae</taxon>
        <taxon>Agaricales</taxon>
        <taxon>Marasmiineae</taxon>
        <taxon>Mycenaceae</taxon>
        <taxon>Mycena</taxon>
    </lineage>
</organism>
<keyword evidence="4" id="KW-1185">Reference proteome</keyword>
<evidence type="ECO:0000313" key="3">
    <source>
        <dbReference type="EMBL" id="KAF7316917.1"/>
    </source>
</evidence>
<dbReference type="InterPro" id="IPR045079">
    <property type="entry name" value="Oxoprolinase-like"/>
</dbReference>
<dbReference type="EMBL" id="JACAZE010000005">
    <property type="protein sequence ID" value="KAF7316917.1"/>
    <property type="molecule type" value="Genomic_DNA"/>
</dbReference>
<evidence type="ECO:0000259" key="1">
    <source>
        <dbReference type="Pfam" id="PF01968"/>
    </source>
</evidence>
<feature type="domain" description="Hydantoinase/oxoprolinase N-terminal" evidence="2">
    <location>
        <begin position="6"/>
        <end position="186"/>
    </location>
</feature>
<sequence length="309" mass="33000">MTGNYRLGVDVGGTFTDVLLLNVDTGTTWRAKVSTTPEDQSIGVRTGIDRILNEIPDGSSVILQVVNHGTTVATNALLESKGAKVALIVTEGYRDTLQTRRSQVPGGLASWITWKKPEPLAPLEATIEAPGRIANDGTEVRPFDAALFAERLQTLHKHKPEAITVSLINAFANPVHEQAVLRVLADIMPDIPVSLSSDVLPEVMEYERAVTTVCNSYLKPTVHAYLHNLLAALEGKTKHLRVLRSDGGLSSVALATHFPVALALSGPAGGVSGVVTSIAAQTQYKNLITLDMGGTSFSLLNALQLIIEL</sequence>